<reference evidence="2 3" key="1">
    <citation type="journal article" date="2014" name="PLoS ONE">
        <title>Global Analysis of Gene Expression Profiles in Physic Nut (Jatropha curcas L.) Seedlings Exposed to Salt Stress.</title>
        <authorList>
            <person name="Zhang L."/>
            <person name="Zhang C."/>
            <person name="Wu P."/>
            <person name="Chen Y."/>
            <person name="Li M."/>
            <person name="Jiang H."/>
            <person name="Wu G."/>
        </authorList>
    </citation>
    <scope>NUCLEOTIDE SEQUENCE [LARGE SCALE GENOMIC DNA]</scope>
    <source>
        <strain evidence="3">cv. GZQX0401</strain>
        <tissue evidence="2">Young leaves</tissue>
    </source>
</reference>
<protein>
    <recommendedName>
        <fullName evidence="1">Aminotransferase-like plant mobile domain-containing protein</fullName>
    </recommendedName>
</protein>
<dbReference type="AlphaFoldDB" id="A0A067L7B5"/>
<accession>A0A067L7B5</accession>
<dbReference type="GO" id="GO:0010073">
    <property type="term" value="P:meristem maintenance"/>
    <property type="evidence" value="ECO:0007669"/>
    <property type="project" value="InterPro"/>
</dbReference>
<organism evidence="2 3">
    <name type="scientific">Jatropha curcas</name>
    <name type="common">Barbados nut</name>
    <dbReference type="NCBI Taxonomy" id="180498"/>
    <lineage>
        <taxon>Eukaryota</taxon>
        <taxon>Viridiplantae</taxon>
        <taxon>Streptophyta</taxon>
        <taxon>Embryophyta</taxon>
        <taxon>Tracheophyta</taxon>
        <taxon>Spermatophyta</taxon>
        <taxon>Magnoliopsida</taxon>
        <taxon>eudicotyledons</taxon>
        <taxon>Gunneridae</taxon>
        <taxon>Pentapetalae</taxon>
        <taxon>rosids</taxon>
        <taxon>fabids</taxon>
        <taxon>Malpighiales</taxon>
        <taxon>Euphorbiaceae</taxon>
        <taxon>Crotonoideae</taxon>
        <taxon>Jatropheae</taxon>
        <taxon>Jatropha</taxon>
    </lineage>
</organism>
<proteinExistence type="predicted"/>
<dbReference type="PANTHER" id="PTHR46033:SF1">
    <property type="entry name" value="PROTEIN MAIN-LIKE 2"/>
    <property type="match status" value="1"/>
</dbReference>
<feature type="domain" description="Aminotransferase-like plant mobile" evidence="1">
    <location>
        <begin position="173"/>
        <end position="300"/>
    </location>
</feature>
<dbReference type="EMBL" id="KK914254">
    <property type="protein sequence ID" value="KDP44341.1"/>
    <property type="molecule type" value="Genomic_DNA"/>
</dbReference>
<dbReference type="OrthoDB" id="1936739at2759"/>
<gene>
    <name evidence="2" type="ORF">JCGZ_19208</name>
</gene>
<dbReference type="Pfam" id="PF10536">
    <property type="entry name" value="PMD"/>
    <property type="match status" value="1"/>
</dbReference>
<keyword evidence="3" id="KW-1185">Reference proteome</keyword>
<evidence type="ECO:0000259" key="1">
    <source>
        <dbReference type="Pfam" id="PF10536"/>
    </source>
</evidence>
<sequence length="391" mass="44560">MLAAGAAGRQVGGRCRRAWWLPRVFHFREVFGSSGSQKNIPGPVPRSSRHSGRFKYHIGILLIKELSSNPLNFQGFKPLSMASSDFSDDDFLESVEVSVEEANLTLDADTHASVTGIFAQISPDRMVELIGIDLPRVVGPKSISPALSVSRRWLYLQAPNTYARFRRGELTATQTARFTLLLLFASTFWSNRKEHFNPSILKSLENLAHLKDYDWAGAILSRMYDDMCGLSRSHCKFSGTYYFWETWAYEYFPFTRPELVNADLGLGLVPLAWRWYRPNLHTVQHKKSLKDLRAFFDTCSLAQATRPLHPDLVNLRLPYSIPYYVPDSPPSFREVSLENIDRATLPSEDINEVPDGLVNQMMELVLGMQQELITAGTQMACDNQRRRRPRH</sequence>
<evidence type="ECO:0000313" key="2">
    <source>
        <dbReference type="EMBL" id="KDP44341.1"/>
    </source>
</evidence>
<dbReference type="Proteomes" id="UP000027138">
    <property type="component" value="Unassembled WGS sequence"/>
</dbReference>
<dbReference type="InterPro" id="IPR019557">
    <property type="entry name" value="AminoTfrase-like_pln_mobile"/>
</dbReference>
<dbReference type="InterPro" id="IPR044824">
    <property type="entry name" value="MAIN-like"/>
</dbReference>
<name>A0A067L7B5_JATCU</name>
<dbReference type="PANTHER" id="PTHR46033">
    <property type="entry name" value="PROTEIN MAIN-LIKE 2"/>
    <property type="match status" value="1"/>
</dbReference>
<evidence type="ECO:0000313" key="3">
    <source>
        <dbReference type="Proteomes" id="UP000027138"/>
    </source>
</evidence>